<proteinExistence type="predicted"/>
<dbReference type="PANTHER" id="PTHR33064">
    <property type="entry name" value="POL PROTEIN"/>
    <property type="match status" value="1"/>
</dbReference>
<dbReference type="AlphaFoldDB" id="A0A2S4PJC2"/>
<keyword evidence="7" id="KW-0378">Hydrolase</keyword>
<dbReference type="GO" id="GO:0004190">
    <property type="term" value="F:aspartic-type endopeptidase activity"/>
    <property type="evidence" value="ECO:0007669"/>
    <property type="project" value="UniProtKB-KW"/>
</dbReference>
<dbReference type="PANTHER" id="PTHR33064:SF37">
    <property type="entry name" value="RIBONUCLEASE H"/>
    <property type="match status" value="1"/>
</dbReference>
<keyword evidence="11" id="KW-1185">Reference proteome</keyword>
<name>A0A2S4PJC2_9PEZI</name>
<accession>A0A2S4PJC2</accession>
<evidence type="ECO:0000313" key="11">
    <source>
        <dbReference type="Proteomes" id="UP000237438"/>
    </source>
</evidence>
<keyword evidence="4" id="KW-0540">Nuclease</keyword>
<dbReference type="EMBL" id="PEDP01004153">
    <property type="protein sequence ID" value="POS82123.1"/>
    <property type="molecule type" value="Genomic_DNA"/>
</dbReference>
<organism evidence="10 11">
    <name type="scientific">Erysiphe pulchra</name>
    <dbReference type="NCBI Taxonomy" id="225359"/>
    <lineage>
        <taxon>Eukaryota</taxon>
        <taxon>Fungi</taxon>
        <taxon>Dikarya</taxon>
        <taxon>Ascomycota</taxon>
        <taxon>Pezizomycotina</taxon>
        <taxon>Leotiomycetes</taxon>
        <taxon>Erysiphales</taxon>
        <taxon>Erysiphaceae</taxon>
        <taxon>Erysiphe</taxon>
    </lineage>
</organism>
<keyword evidence="6" id="KW-0255">Endonuclease</keyword>
<evidence type="ECO:0000256" key="5">
    <source>
        <dbReference type="ARBA" id="ARBA00022750"/>
    </source>
</evidence>
<dbReference type="Proteomes" id="UP000237438">
    <property type="component" value="Unassembled WGS sequence"/>
</dbReference>
<dbReference type="InterPro" id="IPR041373">
    <property type="entry name" value="RT_RNaseH"/>
</dbReference>
<dbReference type="STRING" id="225359.A0A2S4PJC2"/>
<comment type="caution">
    <text evidence="10">The sequence shown here is derived from an EMBL/GenBank/DDBJ whole genome shotgun (WGS) entry which is preliminary data.</text>
</comment>
<keyword evidence="5" id="KW-0064">Aspartyl protease</keyword>
<dbReference type="SUPFAM" id="SSF56672">
    <property type="entry name" value="DNA/RNA polymerases"/>
    <property type="match status" value="1"/>
</dbReference>
<dbReference type="InterPro" id="IPR043502">
    <property type="entry name" value="DNA/RNA_pol_sf"/>
</dbReference>
<keyword evidence="2" id="KW-0808">Transferase</keyword>
<sequence>MMKRLLFTYSDLNGVELEELVPTDLYVHRRWPPGKEFWLQKILNEGLACGMYERTMSANGKLSDWNFQAIIVDKSENPGPWDEPIITFNYQNVKEDMPGCYLELMAKVHDHVSDPSHQFFPKVDVKHGYWNILVHPEDRHFFAFTISGIGQVQPTRMPQGSMRDIPAGNDGFPGMKSLLVAEDDLSLPRISFYIDDMFSGFSNFQDAYNFTANELFPCLEWARLKLSFKKMELFMNEIVALGTLHKKGGIVCVIPERRDKIKIWPTPSNATDVRSFLGAINMTRRCVKNFAEIKPPISRLTGNVKWQWKEAEQISFQLLQEKCSQAVEMHGWNFRDPTILYSDASKNGAGCLITQFQKINGKSLEVPILYDAFTFTKTQKNYGTYKKELCAIVEFCRKYDYMFRSPLQGTILTDHNPLTYFL</sequence>
<feature type="non-terminal residue" evidence="10">
    <location>
        <position position="422"/>
    </location>
</feature>
<keyword evidence="8" id="KW-0695">RNA-directed DNA polymerase</keyword>
<evidence type="ECO:0000256" key="7">
    <source>
        <dbReference type="ARBA" id="ARBA00022801"/>
    </source>
</evidence>
<feature type="domain" description="Reverse transcriptase RNase H-like" evidence="9">
    <location>
        <begin position="334"/>
        <end position="421"/>
    </location>
</feature>
<dbReference type="InterPro" id="IPR051320">
    <property type="entry name" value="Viral_Replic_Matur_Polypro"/>
</dbReference>
<evidence type="ECO:0000256" key="2">
    <source>
        <dbReference type="ARBA" id="ARBA00022679"/>
    </source>
</evidence>
<dbReference type="GO" id="GO:0006508">
    <property type="term" value="P:proteolysis"/>
    <property type="evidence" value="ECO:0007669"/>
    <property type="project" value="UniProtKB-KW"/>
</dbReference>
<dbReference type="Pfam" id="PF17917">
    <property type="entry name" value="RT_RNaseH"/>
    <property type="match status" value="1"/>
</dbReference>
<dbReference type="GO" id="GO:0003964">
    <property type="term" value="F:RNA-directed DNA polymerase activity"/>
    <property type="evidence" value="ECO:0007669"/>
    <property type="project" value="UniProtKB-KW"/>
</dbReference>
<dbReference type="Gene3D" id="3.30.70.270">
    <property type="match status" value="2"/>
</dbReference>
<evidence type="ECO:0000256" key="3">
    <source>
        <dbReference type="ARBA" id="ARBA00022695"/>
    </source>
</evidence>
<keyword evidence="3" id="KW-0548">Nucleotidyltransferase</keyword>
<dbReference type="GO" id="GO:0004519">
    <property type="term" value="F:endonuclease activity"/>
    <property type="evidence" value="ECO:0007669"/>
    <property type="project" value="UniProtKB-KW"/>
</dbReference>
<evidence type="ECO:0000313" key="10">
    <source>
        <dbReference type="EMBL" id="POS82123.1"/>
    </source>
</evidence>
<evidence type="ECO:0000256" key="8">
    <source>
        <dbReference type="ARBA" id="ARBA00022918"/>
    </source>
</evidence>
<dbReference type="Gene3D" id="3.10.10.10">
    <property type="entry name" value="HIV Type 1 Reverse Transcriptase, subunit A, domain 1"/>
    <property type="match status" value="1"/>
</dbReference>
<protein>
    <recommendedName>
        <fullName evidence="9">Reverse transcriptase RNase H-like domain-containing protein</fullName>
    </recommendedName>
</protein>
<evidence type="ECO:0000256" key="4">
    <source>
        <dbReference type="ARBA" id="ARBA00022722"/>
    </source>
</evidence>
<evidence type="ECO:0000256" key="1">
    <source>
        <dbReference type="ARBA" id="ARBA00022670"/>
    </source>
</evidence>
<evidence type="ECO:0000256" key="6">
    <source>
        <dbReference type="ARBA" id="ARBA00022759"/>
    </source>
</evidence>
<gene>
    <name evidence="10" type="ORF">EPUL_005556</name>
</gene>
<keyword evidence="1" id="KW-0645">Protease</keyword>
<reference evidence="10 11" key="1">
    <citation type="submission" date="2017-10" db="EMBL/GenBank/DDBJ databases">
        <title>Development of genomic resources for the powdery mildew, Erysiphe pulchra.</title>
        <authorList>
            <person name="Wadl P.A."/>
            <person name="Mack B.M."/>
            <person name="Moore G."/>
            <person name="Beltz S.B."/>
        </authorList>
    </citation>
    <scope>NUCLEOTIDE SEQUENCE [LARGE SCALE GENOMIC DNA]</scope>
    <source>
        <strain evidence="10">Cflorida</strain>
    </source>
</reference>
<dbReference type="InterPro" id="IPR043128">
    <property type="entry name" value="Rev_trsase/Diguanyl_cyclase"/>
</dbReference>
<dbReference type="OrthoDB" id="5153223at2759"/>
<evidence type="ECO:0000259" key="9">
    <source>
        <dbReference type="Pfam" id="PF17917"/>
    </source>
</evidence>